<sequence length="334" mass="36033">MNLAIAVTASPFGGNCQIILMLKYLREVTPYFRKASVLAEMGWDFAPGGLLSRGTATSHPQGRPDCRRVPLLLCQLARSLTVPEPRVLELHSPDRRSVCLLRCADAAQCSAWFNALHAALTRVMAQAVVEAAHLLRDVLDQAQLQHMGWLSEKTREDSVTAQWRAVFVAITDRDLLFYDLVPWTKEAWAVPVHSVPLLHTRLVTTSSGRASVGPSAGSEATTLTLRLGTRQGVQSRLMRVETHRDLAVWARHLVHGAHLAVAAAKEVRFGAGLDAVPQAICVHTAHIPVCQSNSNGPGGVTATGPPRYSSCFNCAAAVAHPGVLSHTCYGVVAP</sequence>
<dbReference type="SMART" id="SM00233">
    <property type="entry name" value="PH"/>
    <property type="match status" value="1"/>
</dbReference>
<dbReference type="GO" id="GO:0016010">
    <property type="term" value="C:dystrophin-associated glycoprotein complex"/>
    <property type="evidence" value="ECO:0007669"/>
    <property type="project" value="TreeGrafter"/>
</dbReference>
<evidence type="ECO:0000313" key="3">
    <source>
        <dbReference type="Proteomes" id="UP000821837"/>
    </source>
</evidence>
<protein>
    <recommendedName>
        <fullName evidence="1">PH domain-containing protein</fullName>
    </recommendedName>
</protein>
<organism evidence="2 3">
    <name type="scientific">Rhipicephalus sanguineus</name>
    <name type="common">Brown dog tick</name>
    <name type="synonym">Ixodes sanguineus</name>
    <dbReference type="NCBI Taxonomy" id="34632"/>
    <lineage>
        <taxon>Eukaryota</taxon>
        <taxon>Metazoa</taxon>
        <taxon>Ecdysozoa</taxon>
        <taxon>Arthropoda</taxon>
        <taxon>Chelicerata</taxon>
        <taxon>Arachnida</taxon>
        <taxon>Acari</taxon>
        <taxon>Parasitiformes</taxon>
        <taxon>Ixodida</taxon>
        <taxon>Ixodoidea</taxon>
        <taxon>Ixodidae</taxon>
        <taxon>Rhipicephalinae</taxon>
        <taxon>Rhipicephalus</taxon>
        <taxon>Rhipicephalus</taxon>
    </lineage>
</organism>
<dbReference type="InterPro" id="IPR015482">
    <property type="entry name" value="Syntrophin"/>
</dbReference>
<proteinExistence type="predicted"/>
<dbReference type="InterPro" id="IPR041428">
    <property type="entry name" value="PHsplit_syntrophin"/>
</dbReference>
<dbReference type="InterPro" id="IPR001849">
    <property type="entry name" value="PH_domain"/>
</dbReference>
<reference evidence="2" key="2">
    <citation type="submission" date="2021-09" db="EMBL/GenBank/DDBJ databases">
        <authorList>
            <person name="Jia N."/>
            <person name="Wang J."/>
            <person name="Shi W."/>
            <person name="Du L."/>
            <person name="Sun Y."/>
            <person name="Zhan W."/>
            <person name="Jiang J."/>
            <person name="Wang Q."/>
            <person name="Zhang B."/>
            <person name="Ji P."/>
            <person name="Sakyi L.B."/>
            <person name="Cui X."/>
            <person name="Yuan T."/>
            <person name="Jiang B."/>
            <person name="Yang W."/>
            <person name="Lam T.T.-Y."/>
            <person name="Chang Q."/>
            <person name="Ding S."/>
            <person name="Wang X."/>
            <person name="Zhu J."/>
            <person name="Ruan X."/>
            <person name="Zhao L."/>
            <person name="Wei J."/>
            <person name="Que T."/>
            <person name="Du C."/>
            <person name="Cheng J."/>
            <person name="Dai P."/>
            <person name="Han X."/>
            <person name="Huang E."/>
            <person name="Gao Y."/>
            <person name="Liu J."/>
            <person name="Shao H."/>
            <person name="Ye R."/>
            <person name="Li L."/>
            <person name="Wei W."/>
            <person name="Wang X."/>
            <person name="Wang C."/>
            <person name="Huo Q."/>
            <person name="Li W."/>
            <person name="Guo W."/>
            <person name="Chen H."/>
            <person name="Chen S."/>
            <person name="Zhou L."/>
            <person name="Zhou L."/>
            <person name="Ni X."/>
            <person name="Tian J."/>
            <person name="Zhou Y."/>
            <person name="Sheng Y."/>
            <person name="Liu T."/>
            <person name="Pan Y."/>
            <person name="Xia L."/>
            <person name="Li J."/>
            <person name="Zhao F."/>
            <person name="Cao W."/>
        </authorList>
    </citation>
    <scope>NUCLEOTIDE SEQUENCE</scope>
    <source>
        <strain evidence="2">Rsan-2018</strain>
        <tissue evidence="2">Larvae</tissue>
    </source>
</reference>
<evidence type="ECO:0000313" key="2">
    <source>
        <dbReference type="EMBL" id="KAH7982313.1"/>
    </source>
</evidence>
<dbReference type="Proteomes" id="UP000821837">
    <property type="component" value="Chromosome 1"/>
</dbReference>
<accession>A0A9D4QGD6</accession>
<dbReference type="PROSITE" id="PS50003">
    <property type="entry name" value="PH_DOMAIN"/>
    <property type="match status" value="1"/>
</dbReference>
<dbReference type="Gene3D" id="2.30.29.30">
    <property type="entry name" value="Pleckstrin-homology domain (PH domain)/Phosphotyrosine-binding domain (PTB)"/>
    <property type="match status" value="1"/>
</dbReference>
<gene>
    <name evidence="2" type="ORF">HPB52_003921</name>
</gene>
<dbReference type="AlphaFoldDB" id="A0A9D4QGD6"/>
<dbReference type="GO" id="GO:0005198">
    <property type="term" value="F:structural molecule activity"/>
    <property type="evidence" value="ECO:0007669"/>
    <property type="project" value="InterPro"/>
</dbReference>
<reference evidence="2" key="1">
    <citation type="journal article" date="2020" name="Cell">
        <title>Large-Scale Comparative Analyses of Tick Genomes Elucidate Their Genetic Diversity and Vector Capacities.</title>
        <authorList>
            <consortium name="Tick Genome and Microbiome Consortium (TIGMIC)"/>
            <person name="Jia N."/>
            <person name="Wang J."/>
            <person name="Shi W."/>
            <person name="Du L."/>
            <person name="Sun Y."/>
            <person name="Zhan W."/>
            <person name="Jiang J.F."/>
            <person name="Wang Q."/>
            <person name="Zhang B."/>
            <person name="Ji P."/>
            <person name="Bell-Sakyi L."/>
            <person name="Cui X.M."/>
            <person name="Yuan T.T."/>
            <person name="Jiang B.G."/>
            <person name="Yang W.F."/>
            <person name="Lam T.T."/>
            <person name="Chang Q.C."/>
            <person name="Ding S.J."/>
            <person name="Wang X.J."/>
            <person name="Zhu J.G."/>
            <person name="Ruan X.D."/>
            <person name="Zhao L."/>
            <person name="Wei J.T."/>
            <person name="Ye R.Z."/>
            <person name="Que T.C."/>
            <person name="Du C.H."/>
            <person name="Zhou Y.H."/>
            <person name="Cheng J.X."/>
            <person name="Dai P.F."/>
            <person name="Guo W.B."/>
            <person name="Han X.H."/>
            <person name="Huang E.J."/>
            <person name="Li L.F."/>
            <person name="Wei W."/>
            <person name="Gao Y.C."/>
            <person name="Liu J.Z."/>
            <person name="Shao H.Z."/>
            <person name="Wang X."/>
            <person name="Wang C.C."/>
            <person name="Yang T.C."/>
            <person name="Huo Q.B."/>
            <person name="Li W."/>
            <person name="Chen H.Y."/>
            <person name="Chen S.E."/>
            <person name="Zhou L.G."/>
            <person name="Ni X.B."/>
            <person name="Tian J.H."/>
            <person name="Sheng Y."/>
            <person name="Liu T."/>
            <person name="Pan Y.S."/>
            <person name="Xia L.Y."/>
            <person name="Li J."/>
            <person name="Zhao F."/>
            <person name="Cao W.C."/>
        </authorList>
    </citation>
    <scope>NUCLEOTIDE SEQUENCE</scope>
    <source>
        <strain evidence="2">Rsan-2018</strain>
    </source>
</reference>
<evidence type="ECO:0000259" key="1">
    <source>
        <dbReference type="PROSITE" id="PS50003"/>
    </source>
</evidence>
<dbReference type="InterPro" id="IPR011993">
    <property type="entry name" value="PH-like_dom_sf"/>
</dbReference>
<dbReference type="PANTHER" id="PTHR10554">
    <property type="entry name" value="SYNTROPHIN"/>
    <property type="match status" value="1"/>
</dbReference>
<name>A0A9D4QGD6_RHISA</name>
<dbReference type="VEuPathDB" id="VectorBase:RSAN_036779"/>
<dbReference type="EMBL" id="JABSTV010001245">
    <property type="protein sequence ID" value="KAH7982313.1"/>
    <property type="molecule type" value="Genomic_DNA"/>
</dbReference>
<dbReference type="Pfam" id="PF00169">
    <property type="entry name" value="PH"/>
    <property type="match status" value="1"/>
</dbReference>
<dbReference type="PANTHER" id="PTHR10554:SF12">
    <property type="entry name" value="IP02644P"/>
    <property type="match status" value="1"/>
</dbReference>
<dbReference type="Pfam" id="PF18012">
    <property type="entry name" value="PH_17"/>
    <property type="match status" value="1"/>
</dbReference>
<dbReference type="SUPFAM" id="SSF50729">
    <property type="entry name" value="PH domain-like"/>
    <property type="match status" value="1"/>
</dbReference>
<feature type="domain" description="PH" evidence="1">
    <location>
        <begin position="143"/>
        <end position="258"/>
    </location>
</feature>
<keyword evidence="3" id="KW-1185">Reference proteome</keyword>
<comment type="caution">
    <text evidence="2">The sequence shown here is derived from an EMBL/GenBank/DDBJ whole genome shotgun (WGS) entry which is preliminary data.</text>
</comment>